<dbReference type="Pfam" id="PF00395">
    <property type="entry name" value="SLH"/>
    <property type="match status" value="3"/>
</dbReference>
<dbReference type="Proteomes" id="UP001343257">
    <property type="component" value="Unassembled WGS sequence"/>
</dbReference>
<keyword evidence="5" id="KW-1185">Reference proteome</keyword>
<feature type="signal peptide" evidence="2">
    <location>
        <begin position="1"/>
        <end position="30"/>
    </location>
</feature>
<dbReference type="SUPFAM" id="SSF49899">
    <property type="entry name" value="Concanavalin A-like lectins/glucanases"/>
    <property type="match status" value="1"/>
</dbReference>
<feature type="domain" description="SLH" evidence="3">
    <location>
        <begin position="1539"/>
        <end position="1602"/>
    </location>
</feature>
<feature type="region of interest" description="Disordered" evidence="1">
    <location>
        <begin position="1143"/>
        <end position="1172"/>
    </location>
</feature>
<dbReference type="InterPro" id="IPR019825">
    <property type="entry name" value="Lectin_legB_Mn/Ca_BS"/>
</dbReference>
<dbReference type="InterPro" id="IPR001220">
    <property type="entry name" value="Legume_lectin_dom"/>
</dbReference>
<sequence>MFMKKLTSCLLAIMLICLQASHLFVSVGYAQTDKQNYLTFKYDKFSQDGRLKLNGNSAVVSNMLRLTPSQSGQWGTVFNNNRISLSNNKSFSTYFEFNMIKGSGQTVNGTPWTWADGLVFTVQTTSNGAGGVGLGLGYAGIGKSVGVEFDTFRNGPDIGNLGDPSGLGANAKDSLYTNHTAVDINGAVDHKVQKEATSATSYVGDYRNLDSTPDIRLRQNPATQHVWIDYDGSEKSIEVRMSNTDYRPSGYVLKKTNLDLTNILQSDDVYVGFTASTGSAWQEHNITKWYFANTYSPIDTHTQTYVEAPKSVTLTPAAEADQRVKLNIQTLAVDNTPAGNIPLTIKVDNPAVSIVQDQVTTGNDGKAATYLISDKQVTTKVRIEGPGGIFDEKMVTIYPYVNPNLSLSEPMLQEAPENDGSVAGQQTINISSGTFSSQIQASDIKVNNLPSGLIPSVVPSQDGKSIKVSFTGQAVNHSKEFSSDRVSVTINKAAITGATKDLTTPVFSIGFVDPARIHVQEGEVAEVPDFSLGRVQGLLNVSIENGAFADDITTGDVSLDHLPSGMVNPEVIFVDRSHITVTFDTYADAHDNVNDLMSSLIVDAGKVIGSNGHDLTSNTFKINFNEPEPYLLVQTPELRESDRNDGSLSETANTIVAALYHGSFISPLTVGDIRIDNLPPGLEVGSVISIDDKLYVTLTGKALDHSAANSVSDIVLSVAKECINPNEDRIDAPGEKITLAEDVQSNSFGVMFQDPPPTITVTPDRIMDQPDGTITPTLTVTLSKGKFASGADTGLIVNNLPDGVTYHAELLNDQTIVVTFTGRTIVKNNISKYASVTIQPNGVEGTENSLTSNSFYLDVPSQNTVVQLDKSMLDVIYQEGDSSTRVTGDVGLKTSGANGSRITWVSNDPDVIGADGTVVRPAGDKTVTLTATITNGDVTDTKTFTLLVKARPKTDHESVELDKADLDIGYDEGEDENNVASDIELPKHGEHGTDIVWTSEPEGYIDPSTGTVTRPSYNQGDQTIILKATVTKGDVTETKEFTVIVKAKPMTDQEAVERDKADLNIVYREGENENNVTSDIELPKHGEHGTDIVWTSEPEGYVDPSTGKVTRPASSQGDQTITLKATIQKGDATETKEITLIVKAKAPVPGNGQGNSGGSGGSDPSPAPQPSTETITLNVQVGKGSQFENAAKTVITRTTLPDKTKKDMVNYTSSQAEETVKTAKASGSTTARLFLPDAKDEVSQIDISISKDAVGKLVNAGLDLTIYSENGQIHIPAESLAGLSEDLYFRIVPIKKEDERKQVETRAKQERIVREVLGNGSIYVVGRPMTIETNLSSRAVTITLPLDPASVPADQAKREAFMANLAVFIEHSDGERALVKPAVVPYDDTRMGLSFGIDKFSTFTIVNIDDLAQYLKDHGIGQGGILSSSASASGAEGSHKAYVAGYPDGTFKPGKSLTRAEMATILSRVGIGGTAVTDATAYPDIRSTHWAQGAIREATEKGLMKGFTDGQFHPEQSITRAEMAAVVSRWLHLEAQEGTLLTGLADISGHWGEKDMSLVVQAGIMKGMPDGTFRPNQPLTRAEAVTVINRILKRGPLEGVTVPTWTDVAADHWAYGDIEEASLDHAFTRTTAGSERIAK</sequence>
<dbReference type="PROSITE" id="PS51272">
    <property type="entry name" value="SLH"/>
    <property type="match status" value="3"/>
</dbReference>
<dbReference type="InterPro" id="IPR050258">
    <property type="entry name" value="Leguminous_Lectin"/>
</dbReference>
<feature type="compositionally biased region" description="Gly residues" evidence="1">
    <location>
        <begin position="1151"/>
        <end position="1161"/>
    </location>
</feature>
<accession>A0ABU6Q2V0</accession>
<name>A0ABU6Q2V0_9BACL</name>
<dbReference type="InterPro" id="IPR001119">
    <property type="entry name" value="SLH_dom"/>
</dbReference>
<gene>
    <name evidence="4" type="ORF">P9847_26955</name>
</gene>
<evidence type="ECO:0000259" key="3">
    <source>
        <dbReference type="PROSITE" id="PS51272"/>
    </source>
</evidence>
<dbReference type="PANTHER" id="PTHR32401">
    <property type="entry name" value="CONCANAVALIN A-LIKE LECTIN FAMILY PROTEIN"/>
    <property type="match status" value="1"/>
</dbReference>
<dbReference type="Gene3D" id="2.60.120.200">
    <property type="match status" value="1"/>
</dbReference>
<evidence type="ECO:0000256" key="2">
    <source>
        <dbReference type="SAM" id="SignalP"/>
    </source>
</evidence>
<dbReference type="Pfam" id="PF00139">
    <property type="entry name" value="Lectin_legB"/>
    <property type="match status" value="1"/>
</dbReference>
<proteinExistence type="predicted"/>
<feature type="chain" id="PRO_5047102420" evidence="2">
    <location>
        <begin position="31"/>
        <end position="1639"/>
    </location>
</feature>
<protein>
    <submittedName>
        <fullName evidence="4">S-layer homology domain-containing protein</fullName>
    </submittedName>
</protein>
<dbReference type="Pfam" id="PF20578">
    <property type="entry name" value="aBig_2"/>
    <property type="match status" value="3"/>
</dbReference>
<comment type="caution">
    <text evidence="4">The sequence shown here is derived from an EMBL/GenBank/DDBJ whole genome shotgun (WGS) entry which is preliminary data.</text>
</comment>
<reference evidence="4 5" key="1">
    <citation type="submission" date="2023-03" db="EMBL/GenBank/DDBJ databases">
        <title>Bacillus Genome Sequencing.</title>
        <authorList>
            <person name="Dunlap C."/>
        </authorList>
    </citation>
    <scope>NUCLEOTIDE SEQUENCE [LARGE SCALE GENOMIC DNA]</scope>
    <source>
        <strain evidence="4 5">NRS-52</strain>
    </source>
</reference>
<dbReference type="RefSeq" id="WP_328282323.1">
    <property type="nucleotide sequence ID" value="NZ_JARTLD010000082.1"/>
</dbReference>
<keyword evidence="2" id="KW-0732">Signal</keyword>
<dbReference type="InterPro" id="IPR046780">
    <property type="entry name" value="aBig_2"/>
</dbReference>
<evidence type="ECO:0000256" key="1">
    <source>
        <dbReference type="SAM" id="MobiDB-lite"/>
    </source>
</evidence>
<feature type="domain" description="SLH" evidence="3">
    <location>
        <begin position="1478"/>
        <end position="1538"/>
    </location>
</feature>
<dbReference type="PANTHER" id="PTHR32401:SF49">
    <property type="entry name" value="OS10G0129200 PROTEIN"/>
    <property type="match status" value="1"/>
</dbReference>
<feature type="domain" description="SLH" evidence="3">
    <location>
        <begin position="1417"/>
        <end position="1477"/>
    </location>
</feature>
<dbReference type="InterPro" id="IPR013320">
    <property type="entry name" value="ConA-like_dom_sf"/>
</dbReference>
<organism evidence="4 5">
    <name type="scientific">Paenibacillus chibensis</name>
    <dbReference type="NCBI Taxonomy" id="59846"/>
    <lineage>
        <taxon>Bacteria</taxon>
        <taxon>Bacillati</taxon>
        <taxon>Bacillota</taxon>
        <taxon>Bacilli</taxon>
        <taxon>Bacillales</taxon>
        <taxon>Paenibacillaceae</taxon>
        <taxon>Paenibacillus</taxon>
    </lineage>
</organism>
<dbReference type="PROSITE" id="PS00307">
    <property type="entry name" value="LECTIN_LEGUME_BETA"/>
    <property type="match status" value="1"/>
</dbReference>
<evidence type="ECO:0000313" key="5">
    <source>
        <dbReference type="Proteomes" id="UP001343257"/>
    </source>
</evidence>
<dbReference type="EMBL" id="JARTLD010000082">
    <property type="protein sequence ID" value="MED5020906.1"/>
    <property type="molecule type" value="Genomic_DNA"/>
</dbReference>
<evidence type="ECO:0000313" key="4">
    <source>
        <dbReference type="EMBL" id="MED5020906.1"/>
    </source>
</evidence>